<dbReference type="Pfam" id="PF14429">
    <property type="entry name" value="DOCK-C2"/>
    <property type="match status" value="1"/>
</dbReference>
<dbReference type="InterPro" id="IPR027007">
    <property type="entry name" value="C2_DOCK-type_domain"/>
</dbReference>
<dbReference type="InterPro" id="IPR027357">
    <property type="entry name" value="DOCKER_dom"/>
</dbReference>
<evidence type="ECO:0000256" key="3">
    <source>
        <dbReference type="SAM" id="Coils"/>
    </source>
</evidence>
<dbReference type="Gene3D" id="1.25.40.410">
    <property type="match status" value="1"/>
</dbReference>
<dbReference type="PROSITE" id="PS51651">
    <property type="entry name" value="DOCKER"/>
    <property type="match status" value="1"/>
</dbReference>
<reference evidence="7 8" key="1">
    <citation type="submission" date="2016-05" db="EMBL/GenBank/DDBJ databases">
        <title>First whole genome sequencing of Entamoeba histolytica HM1:IMSS-clone-6.</title>
        <authorList>
            <person name="Mukherjee Avik.K."/>
            <person name="Izumyama S."/>
            <person name="Nakada-Tsukui K."/>
            <person name="Nozaki T."/>
        </authorList>
    </citation>
    <scope>NUCLEOTIDE SEQUENCE [LARGE SCALE GENOMIC DNA]</scope>
    <source>
        <strain evidence="7 8">HM1:IMSS clone 6</strain>
    </source>
</reference>
<evidence type="ECO:0000256" key="4">
    <source>
        <dbReference type="SAM" id="MobiDB-lite"/>
    </source>
</evidence>
<dbReference type="CDD" id="cd11684">
    <property type="entry name" value="DHR2_DOCK"/>
    <property type="match status" value="1"/>
</dbReference>
<evidence type="ECO:0000256" key="1">
    <source>
        <dbReference type="ARBA" id="ARBA00022658"/>
    </source>
</evidence>
<evidence type="ECO:0000313" key="8">
    <source>
        <dbReference type="Proteomes" id="UP000078387"/>
    </source>
</evidence>
<feature type="domain" description="C2 DOCK-type" evidence="5">
    <location>
        <begin position="490"/>
        <end position="651"/>
    </location>
</feature>
<dbReference type="eggNOG" id="KOG1997">
    <property type="taxonomic scope" value="Eukaryota"/>
</dbReference>
<dbReference type="GO" id="GO:0007264">
    <property type="term" value="P:small GTPase-mediated signal transduction"/>
    <property type="evidence" value="ECO:0007669"/>
    <property type="project" value="InterPro"/>
</dbReference>
<evidence type="ECO:0000256" key="2">
    <source>
        <dbReference type="PROSITE-ProRule" id="PRU00983"/>
    </source>
</evidence>
<accession>A0A175JUS6</accession>
<evidence type="ECO:0000259" key="5">
    <source>
        <dbReference type="PROSITE" id="PS51650"/>
    </source>
</evidence>
<comment type="caution">
    <text evidence="7">The sequence shown here is derived from an EMBL/GenBank/DDBJ whole genome shotgun (WGS) entry which is preliminary data.</text>
</comment>
<dbReference type="VEuPathDB" id="AmoebaDB:EHI_147440"/>
<dbReference type="InterPro" id="IPR035892">
    <property type="entry name" value="C2_domain_sf"/>
</dbReference>
<dbReference type="EMBL" id="BDEQ01000001">
    <property type="protein sequence ID" value="GAT97134.1"/>
    <property type="molecule type" value="Genomic_DNA"/>
</dbReference>
<name>A0A175JUS6_ENTHI</name>
<evidence type="ECO:0000313" key="7">
    <source>
        <dbReference type="EMBL" id="GAT97134.1"/>
    </source>
</evidence>
<dbReference type="VEuPathDB" id="AmoebaDB:EHI7A_014800"/>
<dbReference type="PANTHER" id="PTHR23317">
    <property type="entry name" value="DEDICATOR OF CYTOKINESIS DOCK"/>
    <property type="match status" value="1"/>
</dbReference>
<keyword evidence="3" id="KW-0175">Coiled coil</keyword>
<sequence length="2426" mass="281473">MKTFKSVNTKLMDSHQEELQLKIAEILEITPDGKDINQTETTKHQTPLIIKGLSNKKPTTENVETNLLFDSLDTEGRDLIDIYQIRKYLELSSVEKKPIYLLEKDIRQYLNEMTSLSKPYCVKRSEFELFLKYIKDRQNDLNELQQPCSLLKAYSKFYSKFQILKESDEKPPHLIQIKREDLPSELDKYHNLVCRVLFKQPKWLNTNKQWNGIIPNDYFNSKRFENTISQRLPVPLLRRRNVSQERPELLFELFNPLYQYKDPAISLAGIRPINELTTELPKLHAVRLKSISFGGEDAPEPLRFILSVYDSNSREKITEDLVIEKMERVHLMYFLKGQIKGSDIILVVRVLRKSGDDIVQARELYAKGFEDKKGKKKMIERKYGNYWQQLMIGFVSLKGELEKKNGNLPVQFYKIETDNENIWDVYQSQFKGKKQIESAKAQFEFSEFDSDIQLINGKYKFGKKNEGDSAIVLDNLLMIKQTEDLLYDYYNRLYIYPLEISFGKEKKRNPMVVSVQLMNNGKPVKSFYKIDKISFEDNNISSLSGSKQIQFNDEFKLELPFPLNENYQLIFNVQEIHEGNSIKKELFGIVKLYENGHIAIQPGKLTLQLASSIEQAMKYDEENKKSLTVFFNLYSTVYPSSPIAHDAINKLVNGKIDNTFNQIPLIDIIHFLPHILTSFLESKMVPNKDVLFILMKTICGHCNSSEKRNQTVETYITHYCSFETQEIALNLIKTCNLIYKFDEISPQTEIFKHCWLVLELLRKSIQQTGADENFWSNAINFIKTFGDTIRGHVIKKEILGMEEGNAHMSYFIRTLIEMGYKAEGMKLMEEYLNHLTWPYDQLKRGKKLEYNSPEMVALEMIKTQFLAVFEGSLNLYEASNPGNVDVSDIVMLDDLLWTRHFPIAFLMRQHMLLLGRSEEINRISLYLMVGLVSRLDLDANLQGQQKEFTAAMFLPFVMQFLENFENFAKWKFVPFIKQQEGNKNQQQQRRSLSFKLGEISGIINSQLVGSSSQTFCGNNGTPIQNVSDMEMLGLLYVWVLKNLNKEMLKEWIENEVPSRLETLIKIMTRFCLLYSYFPLQETIDVYEEIDRNIKLIVNGLKEHMYYMAPMPKFPGMDFGDLIGNVPEQKFEIPVIRSLRPMRTDDSSHNKLHKVLSTEVVKVCLDMFSIIFDSLLKQESFEQLEYLKGIIATKLFEEHVVNDDVFVFVKNLLMNYRTNIFSGSEDFSVKLLSSLIKLFQSNSAQLRGRGVELLYLYIKNNFIETNTISRSISLMATAVVEAGDIAEDRFNASVEALDTTHIADVENTTLSVNQIKKNLLVPNINSLKARKTIIRTESLGDIEAFVILLKQMIELRIHHLKILKELPSTPVNGYSKMIEEILEKPFFITQEMVEVVEEIMKKYSDLNVSEQVNKTVDIMRSKWNEMKSLEIEMVGISQTNKITENEVNELCIKVRDQCAKGIIWALLTIKGVIQNEPDLNKNYIISQCKTEICNKESEELIQQYKTSLKIIESNPLFPVGINEFNEIINGANHVQIKYSEMIKKIIDNKKKYQIQEQEINHENASNIQILKETLEEIIFGLDESTTGICSDQLKELTVPQVTERDKSLKGTFCIPFEFFEDVLPLIITTLSKVEKIIEKACNNQQRLEKAEEWFKLERSYITDCLMLKEQIKTIKYVAQIPIHENGAVTPFMCELAQIIKEDGTKLSSTFENLTLRRKRLNAILSEERLSQTKTLGRRKTTRKSLMIQDRQMKLINAANEEEEKINVCGCVEGENQIIGKMMDEMEKEIKRVEKKAVVITEKWILVDEKEKGKIELRKEAIELWNQYKSQGRGSWNELKKLLNEEIDEVIDYDNSVELYEEEDESKPPISLSPLTRGQSEISLTPNSQKHENNTSSKCSVNKRSSTSGFVTVEDLVVGRERQNTKISKQVKKQYHKSKSTIAISGPVTEMAVVQDFIDEKCQFVEDAFIDVNLYRLSQYKSVMRKLQKDITQILVKLNDLKKIKESTRDPDAYCDRSFTFAHGYLDTPRLHLKWFEKIAEEQSVRQHYVEAGLCEIHMICFIASFLEGGEAFNSLNKITDIGDLMKNKRGEEVEGCTEQVLFNHVNLAYKYFSIKKICDLAEALLLAVIEYLNKRKEYKRLDEYHKKLTVIYSMKDKHEEGQKHFYLVGFYGNTFDKLNEKEFIYQTHETYDAFSQEIKAIVPIGRKNEVQELKEGQCAVGLPLEEIYIRITEVHPVFENDNDFTTNTFAYEFLRKEGNGGIDETSKRRIIYCTKQPLPSVLRRQQIESKLKDSYLSPIETCMDNIDILTEKLQNACVYPITEELTTSLKQLLLGENGPSKIVDVFLIQKVDNFVPDQIMELWELITNMMKCIATALPIHLRNFPNNPFYGQFITAFNNLEKIILSITPKIESITQNIQDQSNDDLM</sequence>
<protein>
    <recommendedName>
        <fullName evidence="9">Dedicator of cytokinesis protein</fullName>
    </recommendedName>
</protein>
<dbReference type="VEuPathDB" id="AmoebaDB:KM1_037290"/>
<comment type="similarity">
    <text evidence="2">Belongs to the DOCK family.</text>
</comment>
<gene>
    <name evidence="7" type="ORF">CL6EHI_147440</name>
</gene>
<dbReference type="InterPro" id="IPR043161">
    <property type="entry name" value="DOCK_C_lobe_A"/>
</dbReference>
<dbReference type="VEuPathDB" id="AmoebaDB:EHI5A_030850"/>
<feature type="region of interest" description="Disordered" evidence="4">
    <location>
        <begin position="1860"/>
        <end position="1901"/>
    </location>
</feature>
<dbReference type="Pfam" id="PF06920">
    <property type="entry name" value="DHR-2_Lobe_A"/>
    <property type="match status" value="1"/>
</dbReference>
<keyword evidence="1" id="KW-0344">Guanine-nucleotide releasing factor</keyword>
<dbReference type="InterPro" id="IPR026791">
    <property type="entry name" value="DOCK"/>
</dbReference>
<feature type="compositionally biased region" description="Polar residues" evidence="4">
    <location>
        <begin position="1871"/>
        <end position="1901"/>
    </location>
</feature>
<feature type="domain" description="DOCKER" evidence="6">
    <location>
        <begin position="2021"/>
        <end position="2415"/>
    </location>
</feature>
<feature type="coiled-coil region" evidence="3">
    <location>
        <begin position="1774"/>
        <end position="1801"/>
    </location>
</feature>
<evidence type="ECO:0000259" key="6">
    <source>
        <dbReference type="PROSITE" id="PS51651"/>
    </source>
</evidence>
<dbReference type="PANTHER" id="PTHR23317:SF76">
    <property type="entry name" value="LD20667P"/>
    <property type="match status" value="1"/>
</dbReference>
<dbReference type="InterPro" id="IPR046769">
    <property type="entry name" value="DOCKER_Lobe_A"/>
</dbReference>
<dbReference type="PROSITE" id="PS51650">
    <property type="entry name" value="C2_DOCK"/>
    <property type="match status" value="1"/>
</dbReference>
<dbReference type="GO" id="GO:0005085">
    <property type="term" value="F:guanyl-nucleotide exchange factor activity"/>
    <property type="evidence" value="ECO:0007669"/>
    <property type="project" value="UniProtKB-KW"/>
</dbReference>
<dbReference type="Gene3D" id="2.60.40.150">
    <property type="entry name" value="C2 domain"/>
    <property type="match status" value="1"/>
</dbReference>
<dbReference type="Proteomes" id="UP000078387">
    <property type="component" value="Unassembled WGS sequence"/>
</dbReference>
<organism evidence="7 8">
    <name type="scientific">Entamoeba histolytica</name>
    <dbReference type="NCBI Taxonomy" id="5759"/>
    <lineage>
        <taxon>Eukaryota</taxon>
        <taxon>Amoebozoa</taxon>
        <taxon>Evosea</taxon>
        <taxon>Archamoebae</taxon>
        <taxon>Mastigamoebida</taxon>
        <taxon>Entamoebidae</taxon>
        <taxon>Entamoeba</taxon>
    </lineage>
</organism>
<evidence type="ECO:0008006" key="9">
    <source>
        <dbReference type="Google" id="ProtNLM"/>
    </source>
</evidence>
<dbReference type="VEuPathDB" id="AmoebaDB:EHI8A_062600"/>
<proteinExistence type="inferred from homology"/>